<evidence type="ECO:0000256" key="4">
    <source>
        <dbReference type="ARBA" id="ARBA00022741"/>
    </source>
</evidence>
<feature type="binding site" description="in other chain" evidence="9">
    <location>
        <position position="63"/>
    </location>
    <ligand>
        <name>ATP</name>
        <dbReference type="ChEBI" id="CHEBI:30616"/>
        <note>ligand shared between dimeric partners</note>
    </ligand>
</feature>
<protein>
    <recommendedName>
        <fullName evidence="9">Selenide, water dikinase</fullName>
        <ecNumber evidence="9">2.7.9.3</ecNumber>
    </recommendedName>
    <alternativeName>
        <fullName evidence="9">Selenium donor protein</fullName>
    </alternativeName>
    <alternativeName>
        <fullName evidence="9">Selenophosphate synthase</fullName>
    </alternativeName>
</protein>
<keyword evidence="6 9" id="KW-0067">ATP-binding</keyword>
<comment type="similarity">
    <text evidence="1 9">Belongs to the selenophosphate synthase 1 family. Class I subfamily.</text>
</comment>
<dbReference type="EC" id="2.7.9.3" evidence="9"/>
<comment type="caution">
    <text evidence="12">The sequence shown here is derived from an EMBL/GenBank/DDBJ whole genome shotgun (WGS) entry which is preliminary data.</text>
</comment>
<sequence length="322" mass="34749">MLSQLPKNENTENLIVGLETADDAAVYKLNDETALIQTLDFFTPMVDDPYIFGQIAASNSLSDVYAMGGKPLVAMNIVCFPACHDMDVLAEILKGGFDKVKESGALLVGGHTVDDQEPKYGLSVSGTVHPDKVLANSGAKPGDKLILTKPIGVGILNTAMKEGMVSQEIFDEVIKVMIHLNKYAAMSFEDFEVNSVTDITGFGLIGHTLEMAKASEVTVEIDAKEVPILDGAVDMAEMGIIPEGMYKNMYYASKDVELSGDVKEAVKDVFYDPQTAGGLLISVRADLAEALAEDMKKNGSLEAKIIGQVVEKKDEDKYIKII</sequence>
<feature type="domain" description="PurM-like C-terminal" evidence="11">
    <location>
        <begin position="140"/>
        <end position="315"/>
    </location>
</feature>
<keyword evidence="3 9" id="KW-0479">Metal-binding</keyword>
<dbReference type="InterPro" id="IPR023061">
    <property type="entry name" value="SelD_I"/>
</dbReference>
<dbReference type="Gene3D" id="3.90.650.10">
    <property type="entry name" value="PurM-like C-terminal domain"/>
    <property type="match status" value="1"/>
</dbReference>
<comment type="function">
    <text evidence="9">Synthesizes selenophosphate from selenide and ATP.</text>
</comment>
<dbReference type="InterPro" id="IPR010918">
    <property type="entry name" value="PurM-like_C_dom"/>
</dbReference>
<comment type="catalytic activity">
    <reaction evidence="9">
        <text>hydrogenselenide + ATP + H2O = selenophosphate + AMP + phosphate + 2 H(+)</text>
        <dbReference type="Rhea" id="RHEA:18737"/>
        <dbReference type="ChEBI" id="CHEBI:15377"/>
        <dbReference type="ChEBI" id="CHEBI:15378"/>
        <dbReference type="ChEBI" id="CHEBI:16144"/>
        <dbReference type="ChEBI" id="CHEBI:29317"/>
        <dbReference type="ChEBI" id="CHEBI:30616"/>
        <dbReference type="ChEBI" id="CHEBI:43474"/>
        <dbReference type="ChEBI" id="CHEBI:456215"/>
        <dbReference type="EC" id="2.7.9.3"/>
    </reaction>
</comment>
<feature type="binding site" evidence="9">
    <location>
        <begin position="110"/>
        <end position="112"/>
    </location>
    <ligand>
        <name>ATP</name>
        <dbReference type="ChEBI" id="CHEBI:30616"/>
        <note>ligand shared between dimeric partners</note>
    </ligand>
</feature>
<proteinExistence type="inferred from homology"/>
<evidence type="ECO:0000256" key="7">
    <source>
        <dbReference type="ARBA" id="ARBA00022842"/>
    </source>
</evidence>
<feature type="domain" description="PurM-like N-terminal" evidence="10">
    <location>
        <begin position="22"/>
        <end position="128"/>
    </location>
</feature>
<evidence type="ECO:0000313" key="13">
    <source>
        <dbReference type="Proteomes" id="UP000767291"/>
    </source>
</evidence>
<keyword evidence="8 9" id="KW-0711">Selenium</keyword>
<feature type="binding site" description="in other chain" evidence="9">
    <location>
        <position position="40"/>
    </location>
    <ligand>
        <name>ATP</name>
        <dbReference type="ChEBI" id="CHEBI:30616"/>
        <note>ligand shared between dimeric partners</note>
    </ligand>
</feature>
<dbReference type="PANTHER" id="PTHR10256:SF0">
    <property type="entry name" value="INACTIVE SELENIDE, WATER DIKINASE-LIKE PROTEIN-RELATED"/>
    <property type="match status" value="1"/>
</dbReference>
<dbReference type="NCBIfam" id="NF002098">
    <property type="entry name" value="PRK00943.1"/>
    <property type="match status" value="1"/>
</dbReference>
<dbReference type="InterPro" id="IPR036676">
    <property type="entry name" value="PurM-like_C_sf"/>
</dbReference>
<dbReference type="InterPro" id="IPR016188">
    <property type="entry name" value="PurM-like_N"/>
</dbReference>
<dbReference type="SUPFAM" id="SSF55326">
    <property type="entry name" value="PurM N-terminal domain-like"/>
    <property type="match status" value="1"/>
</dbReference>
<evidence type="ECO:0000259" key="11">
    <source>
        <dbReference type="Pfam" id="PF02769"/>
    </source>
</evidence>
<reference evidence="12 13" key="1">
    <citation type="submission" date="2021-03" db="EMBL/GenBank/DDBJ databases">
        <title>Genomic Encyclopedia of Type Strains, Phase IV (KMG-IV): sequencing the most valuable type-strain genomes for metagenomic binning, comparative biology and taxonomic classification.</title>
        <authorList>
            <person name="Goeker M."/>
        </authorList>
    </citation>
    <scope>NUCLEOTIDE SEQUENCE [LARGE SCALE GENOMIC DNA]</scope>
    <source>
        <strain evidence="12 13">DSM 1289</strain>
    </source>
</reference>
<comment type="caution">
    <text evidence="9">Lacks conserved residue(s) required for the propagation of feature annotation.</text>
</comment>
<feature type="binding site" evidence="9">
    <location>
        <position position="23"/>
    </location>
    <ligand>
        <name>Mg(2+)</name>
        <dbReference type="ChEBI" id="CHEBI:18420"/>
    </ligand>
</feature>
<evidence type="ECO:0000259" key="10">
    <source>
        <dbReference type="Pfam" id="PF00586"/>
    </source>
</evidence>
<evidence type="ECO:0000256" key="9">
    <source>
        <dbReference type="HAMAP-Rule" id="MF_00625"/>
    </source>
</evidence>
<comment type="cofactor">
    <cofactor evidence="9">
        <name>Mg(2+)</name>
        <dbReference type="ChEBI" id="CHEBI:18420"/>
    </cofactor>
    <text evidence="9">Binds 1 Mg(2+) ion per monomer.</text>
</comment>
<evidence type="ECO:0000256" key="2">
    <source>
        <dbReference type="ARBA" id="ARBA00022679"/>
    </source>
</evidence>
<name>A0ABS4EE08_9FIRM</name>
<dbReference type="CDD" id="cd02195">
    <property type="entry name" value="SelD"/>
    <property type="match status" value="1"/>
</dbReference>
<evidence type="ECO:0000256" key="5">
    <source>
        <dbReference type="ARBA" id="ARBA00022777"/>
    </source>
</evidence>
<dbReference type="PIRSF" id="PIRSF036407">
    <property type="entry name" value="Selenphspht_syn"/>
    <property type="match status" value="1"/>
</dbReference>
<dbReference type="Pfam" id="PF02769">
    <property type="entry name" value="AIRS_C"/>
    <property type="match status" value="1"/>
</dbReference>
<feature type="binding site" evidence="9">
    <location>
        <position position="63"/>
    </location>
    <ligand>
        <name>Mg(2+)</name>
        <dbReference type="ChEBI" id="CHEBI:18420"/>
    </ligand>
</feature>
<evidence type="ECO:0000256" key="8">
    <source>
        <dbReference type="ARBA" id="ARBA00023266"/>
    </source>
</evidence>
<organism evidence="12 13">
    <name type="scientific">Metaclostridioides mangenotii</name>
    <dbReference type="NCBI Taxonomy" id="1540"/>
    <lineage>
        <taxon>Bacteria</taxon>
        <taxon>Bacillati</taxon>
        <taxon>Bacillota</taxon>
        <taxon>Clostridia</taxon>
        <taxon>Peptostreptococcales</taxon>
        <taxon>Peptostreptococcaceae</taxon>
        <taxon>Metaclostridioides</taxon>
    </lineage>
</organism>
<keyword evidence="13" id="KW-1185">Reference proteome</keyword>
<dbReference type="Proteomes" id="UP000767291">
    <property type="component" value="Unassembled WGS sequence"/>
</dbReference>
<evidence type="ECO:0000313" key="12">
    <source>
        <dbReference type="EMBL" id="MBP1856181.1"/>
    </source>
</evidence>
<dbReference type="NCBIfam" id="TIGR00476">
    <property type="entry name" value="selD"/>
    <property type="match status" value="1"/>
</dbReference>
<dbReference type="InterPro" id="IPR004536">
    <property type="entry name" value="SPS/SelD"/>
</dbReference>
<dbReference type="HAMAP" id="MF_00625">
    <property type="entry name" value="SelD"/>
    <property type="match status" value="1"/>
</dbReference>
<dbReference type="SUPFAM" id="SSF56042">
    <property type="entry name" value="PurM C-terminal domain-like"/>
    <property type="match status" value="1"/>
</dbReference>
<feature type="binding site" evidence="9">
    <location>
        <position position="198"/>
    </location>
    <ligand>
        <name>Mg(2+)</name>
        <dbReference type="ChEBI" id="CHEBI:18420"/>
    </ligand>
</feature>
<keyword evidence="4 9" id="KW-0547">Nucleotide-binding</keyword>
<dbReference type="PANTHER" id="PTHR10256">
    <property type="entry name" value="SELENIDE, WATER DIKINASE"/>
    <property type="match status" value="1"/>
</dbReference>
<dbReference type="Pfam" id="PF00586">
    <property type="entry name" value="AIRS"/>
    <property type="match status" value="1"/>
</dbReference>
<keyword evidence="5 9" id="KW-0418">Kinase</keyword>
<dbReference type="InterPro" id="IPR036921">
    <property type="entry name" value="PurM-like_N_sf"/>
</dbReference>
<comment type="subunit">
    <text evidence="9">Homodimer.</text>
</comment>
<dbReference type="GO" id="GO:0004756">
    <property type="term" value="F:selenide, water dikinase activity"/>
    <property type="evidence" value="ECO:0007669"/>
    <property type="project" value="UniProtKB-EC"/>
</dbReference>
<feature type="binding site" description="in other chain" evidence="9">
    <location>
        <begin position="20"/>
        <end position="22"/>
    </location>
    <ligand>
        <name>ATP</name>
        <dbReference type="ChEBI" id="CHEBI:30616"/>
        <note>ligand shared between dimeric partners</note>
    </ligand>
</feature>
<keyword evidence="7 9" id="KW-0460">Magnesium</keyword>
<evidence type="ECO:0000256" key="6">
    <source>
        <dbReference type="ARBA" id="ARBA00022840"/>
    </source>
</evidence>
<dbReference type="EMBL" id="JAGGJX010000007">
    <property type="protein sequence ID" value="MBP1856181.1"/>
    <property type="molecule type" value="Genomic_DNA"/>
</dbReference>
<gene>
    <name evidence="9" type="primary">selD</name>
    <name evidence="12" type="ORF">J2Z43_002629</name>
</gene>
<evidence type="ECO:0000256" key="1">
    <source>
        <dbReference type="ARBA" id="ARBA00008026"/>
    </source>
</evidence>
<evidence type="ECO:0000256" key="3">
    <source>
        <dbReference type="ARBA" id="ARBA00022723"/>
    </source>
</evidence>
<keyword evidence="2 9" id="KW-0808">Transferase</keyword>
<accession>A0ABS4EE08</accession>
<dbReference type="Gene3D" id="3.30.1330.10">
    <property type="entry name" value="PurM-like, N-terminal domain"/>
    <property type="match status" value="1"/>
</dbReference>